<evidence type="ECO:0000313" key="4">
    <source>
        <dbReference type="EMBL" id="WAC14203.1"/>
    </source>
</evidence>
<dbReference type="PANTHER" id="PTHR43877:SF2">
    <property type="entry name" value="AMINOALKYLPHOSPHONATE N-ACETYLTRANSFERASE-RELATED"/>
    <property type="match status" value="1"/>
</dbReference>
<protein>
    <submittedName>
        <fullName evidence="4">GNAT family N-acetyltransferase</fullName>
    </submittedName>
</protein>
<dbReference type="GO" id="GO:0016747">
    <property type="term" value="F:acyltransferase activity, transferring groups other than amino-acyl groups"/>
    <property type="evidence" value="ECO:0007669"/>
    <property type="project" value="InterPro"/>
</dbReference>
<dbReference type="CDD" id="cd04301">
    <property type="entry name" value="NAT_SF"/>
    <property type="match status" value="1"/>
</dbReference>
<dbReference type="PANTHER" id="PTHR43877">
    <property type="entry name" value="AMINOALKYLPHOSPHONATE N-ACETYLTRANSFERASE-RELATED-RELATED"/>
    <property type="match status" value="1"/>
</dbReference>
<dbReference type="InterPro" id="IPR050832">
    <property type="entry name" value="Bact_Acetyltransf"/>
</dbReference>
<dbReference type="PROSITE" id="PS51186">
    <property type="entry name" value="GNAT"/>
    <property type="match status" value="1"/>
</dbReference>
<dbReference type="InterPro" id="IPR016181">
    <property type="entry name" value="Acyl_CoA_acyltransferase"/>
</dbReference>
<gene>
    <name evidence="4" type="ORF">ON006_09635</name>
</gene>
<evidence type="ECO:0000256" key="1">
    <source>
        <dbReference type="ARBA" id="ARBA00022679"/>
    </source>
</evidence>
<accession>A0A9E8NF83</accession>
<dbReference type="RefSeq" id="WP_244824279.1">
    <property type="nucleotide sequence ID" value="NZ_CP112998.1"/>
</dbReference>
<proteinExistence type="predicted"/>
<name>A0A9E8NF83_9BACT</name>
<dbReference type="Gene3D" id="3.40.630.30">
    <property type="match status" value="1"/>
</dbReference>
<feature type="domain" description="N-acetyltransferase" evidence="3">
    <location>
        <begin position="3"/>
        <end position="150"/>
    </location>
</feature>
<dbReference type="KEGG" id="dpf:ON006_09635"/>
<reference evidence="4" key="1">
    <citation type="submission" date="2022-11" db="EMBL/GenBank/DDBJ databases">
        <title>Dyadobacter pollutisoli sp. nov., isolated from plastic dumped soil.</title>
        <authorList>
            <person name="Kim J.M."/>
            <person name="Kim K.R."/>
            <person name="Lee J.K."/>
            <person name="Hao L."/>
            <person name="Jeon C.O."/>
        </authorList>
    </citation>
    <scope>NUCLEOTIDE SEQUENCE</scope>
    <source>
        <strain evidence="4">U1</strain>
    </source>
</reference>
<evidence type="ECO:0000313" key="5">
    <source>
        <dbReference type="Proteomes" id="UP001164653"/>
    </source>
</evidence>
<keyword evidence="2" id="KW-0012">Acyltransferase</keyword>
<organism evidence="4 5">
    <name type="scientific">Dyadobacter pollutisoli</name>
    <dbReference type="NCBI Taxonomy" id="2910158"/>
    <lineage>
        <taxon>Bacteria</taxon>
        <taxon>Pseudomonadati</taxon>
        <taxon>Bacteroidota</taxon>
        <taxon>Cytophagia</taxon>
        <taxon>Cytophagales</taxon>
        <taxon>Spirosomataceae</taxon>
        <taxon>Dyadobacter</taxon>
    </lineage>
</organism>
<evidence type="ECO:0000259" key="3">
    <source>
        <dbReference type="PROSITE" id="PS51186"/>
    </source>
</evidence>
<dbReference type="Proteomes" id="UP001164653">
    <property type="component" value="Chromosome"/>
</dbReference>
<dbReference type="InterPro" id="IPR000182">
    <property type="entry name" value="GNAT_dom"/>
</dbReference>
<keyword evidence="1" id="KW-0808">Transferase</keyword>
<dbReference type="AlphaFoldDB" id="A0A9E8NF83"/>
<dbReference type="EMBL" id="CP112998">
    <property type="protein sequence ID" value="WAC14203.1"/>
    <property type="molecule type" value="Genomic_DNA"/>
</dbReference>
<sequence length="150" mass="16956">MINIIRTDSDNNDFITLVKSLDAYLAITDGEDHAFYSQYNKLDKIRHVVILYEDGTPIGCGAIKAYGPDAMEVKRMYVAPEGRNRGIASQILTELEKWAAELGYTRCILETGKRQTEAVALYKKNNYQVTANYGQYEGVENSVCFEKVLK</sequence>
<dbReference type="SUPFAM" id="SSF55729">
    <property type="entry name" value="Acyl-CoA N-acyltransferases (Nat)"/>
    <property type="match status" value="1"/>
</dbReference>
<dbReference type="Pfam" id="PF00583">
    <property type="entry name" value="Acetyltransf_1"/>
    <property type="match status" value="1"/>
</dbReference>
<keyword evidence="5" id="KW-1185">Reference proteome</keyword>
<evidence type="ECO:0000256" key="2">
    <source>
        <dbReference type="ARBA" id="ARBA00023315"/>
    </source>
</evidence>